<comment type="subunit">
    <text evidence="6">Interacts with LYN, ITPR1 and ITPR2.</text>
</comment>
<dbReference type="PANTHER" id="PTHR16267">
    <property type="entry name" value="BANK1/PIK3AP1 FAMILY MEMBER"/>
    <property type="match status" value="1"/>
</dbReference>
<evidence type="ECO:0000256" key="6">
    <source>
        <dbReference type="ARBA" id="ARBA00065779"/>
    </source>
</evidence>
<dbReference type="Pfam" id="PF18567">
    <property type="entry name" value="TIR_3"/>
    <property type="match status" value="1"/>
</dbReference>
<dbReference type="Pfam" id="PF14545">
    <property type="entry name" value="DBB"/>
    <property type="match status" value="1"/>
</dbReference>
<evidence type="ECO:0000259" key="9">
    <source>
        <dbReference type="PROSITE" id="PS51376"/>
    </source>
</evidence>
<keyword evidence="2" id="KW-0677">Repeat</keyword>
<dbReference type="PROSITE" id="PS51376">
    <property type="entry name" value="DBB"/>
    <property type="match status" value="1"/>
</dbReference>
<evidence type="ECO:0000256" key="7">
    <source>
        <dbReference type="ARBA" id="ARBA00069696"/>
    </source>
</evidence>
<feature type="compositionally biased region" description="Basic and acidic residues" evidence="8">
    <location>
        <begin position="445"/>
        <end position="455"/>
    </location>
</feature>
<keyword evidence="4" id="KW-0040">ANK repeat</keyword>
<dbReference type="GO" id="GO:0051898">
    <property type="term" value="P:negative regulation of phosphatidylinositol 3-kinase/protein kinase B signal transduction"/>
    <property type="evidence" value="ECO:0007669"/>
    <property type="project" value="TreeGrafter"/>
</dbReference>
<evidence type="ECO:0000256" key="5">
    <source>
        <dbReference type="ARBA" id="ARBA00054773"/>
    </source>
</evidence>
<evidence type="ECO:0000256" key="1">
    <source>
        <dbReference type="ARBA" id="ARBA00022553"/>
    </source>
</evidence>
<feature type="domain" description="DBB" evidence="9">
    <location>
        <begin position="177"/>
        <end position="309"/>
    </location>
</feature>
<dbReference type="Gene3D" id="3.40.50.10140">
    <property type="entry name" value="Toll/interleukin-1 receptor homology (TIR) domain"/>
    <property type="match status" value="1"/>
</dbReference>
<organism evidence="10 11">
    <name type="scientific">Burhinus bistriatus</name>
    <dbReference type="NCBI Taxonomy" id="240201"/>
    <lineage>
        <taxon>Eukaryota</taxon>
        <taxon>Metazoa</taxon>
        <taxon>Chordata</taxon>
        <taxon>Craniata</taxon>
        <taxon>Vertebrata</taxon>
        <taxon>Euteleostomi</taxon>
        <taxon>Archelosauria</taxon>
        <taxon>Archosauria</taxon>
        <taxon>Dinosauria</taxon>
        <taxon>Saurischia</taxon>
        <taxon>Theropoda</taxon>
        <taxon>Coelurosauria</taxon>
        <taxon>Aves</taxon>
        <taxon>Neognathae</taxon>
        <taxon>Neoaves</taxon>
        <taxon>Charadriiformes</taxon>
        <taxon>Burhinidae</taxon>
        <taxon>Burhinus</taxon>
    </lineage>
</organism>
<accession>A0A7K4T882</accession>
<feature type="non-terminal residue" evidence="10">
    <location>
        <position position="1"/>
    </location>
</feature>
<evidence type="ECO:0000313" key="10">
    <source>
        <dbReference type="EMBL" id="NWQ94218.1"/>
    </source>
</evidence>
<name>A0A7K4T882_9CHAR</name>
<evidence type="ECO:0000256" key="4">
    <source>
        <dbReference type="ARBA" id="ARBA00023043"/>
    </source>
</evidence>
<gene>
    <name evidence="10" type="primary">Bank1</name>
    <name evidence="10" type="ORF">BURBIS_R04005</name>
</gene>
<evidence type="ECO:0000313" key="11">
    <source>
        <dbReference type="Proteomes" id="UP000574691"/>
    </source>
</evidence>
<feature type="region of interest" description="Disordered" evidence="8">
    <location>
        <begin position="414"/>
        <end position="476"/>
    </location>
</feature>
<dbReference type="GO" id="GO:0042113">
    <property type="term" value="P:B cell activation"/>
    <property type="evidence" value="ECO:0007669"/>
    <property type="project" value="UniProtKB-KW"/>
</dbReference>
<keyword evidence="3" id="KW-0075">B-cell activation</keyword>
<dbReference type="InterPro" id="IPR017893">
    <property type="entry name" value="DBB_domain"/>
</dbReference>
<dbReference type="InterPro" id="IPR052446">
    <property type="entry name" value="B-cell_PI3K-Signaling_Adptrs"/>
</dbReference>
<keyword evidence="11" id="KW-1185">Reference proteome</keyword>
<evidence type="ECO:0000256" key="2">
    <source>
        <dbReference type="ARBA" id="ARBA00022737"/>
    </source>
</evidence>
<dbReference type="SMART" id="SM01282">
    <property type="entry name" value="DBB"/>
    <property type="match status" value="1"/>
</dbReference>
<reference evidence="10 11" key="1">
    <citation type="submission" date="2019-09" db="EMBL/GenBank/DDBJ databases">
        <title>Bird 10,000 Genomes (B10K) Project - Family phase.</title>
        <authorList>
            <person name="Zhang G."/>
        </authorList>
    </citation>
    <scope>NUCLEOTIDE SEQUENCE [LARGE SCALE GENOMIC DNA]</scope>
    <source>
        <strain evidence="10">B10K-DU-001-64</strain>
        <tissue evidence="10">Muscle</tissue>
    </source>
</reference>
<dbReference type="GO" id="GO:0050869">
    <property type="term" value="P:negative regulation of B cell activation"/>
    <property type="evidence" value="ECO:0007669"/>
    <property type="project" value="TreeGrafter"/>
</dbReference>
<comment type="function">
    <text evidence="5">Involved in B-cell receptor (BCR)-induced Ca(2+) mobilization from intracellular stores. Promotes Lyn-mediated phosphorylation of IP3 receptors 1 and 2.</text>
</comment>
<evidence type="ECO:0000256" key="3">
    <source>
        <dbReference type="ARBA" id="ARBA00022936"/>
    </source>
</evidence>
<dbReference type="GO" id="GO:0007165">
    <property type="term" value="P:signal transduction"/>
    <property type="evidence" value="ECO:0007669"/>
    <property type="project" value="UniProtKB-ARBA"/>
</dbReference>
<feature type="non-terminal residue" evidence="10">
    <location>
        <position position="718"/>
    </location>
</feature>
<evidence type="ECO:0000256" key="8">
    <source>
        <dbReference type="SAM" id="MobiDB-lite"/>
    </source>
</evidence>
<dbReference type="FunFam" id="3.40.50.10140:FF:000017">
    <property type="entry name" value="B cell scaffold protein with ankyrin repeats 1"/>
    <property type="match status" value="1"/>
</dbReference>
<dbReference type="InterPro" id="IPR035897">
    <property type="entry name" value="Toll_tir_struct_dom_sf"/>
</dbReference>
<protein>
    <recommendedName>
        <fullName evidence="7">B-cell scaffold protein with ankyrin repeats</fullName>
    </recommendedName>
</protein>
<dbReference type="GO" id="GO:0005102">
    <property type="term" value="F:signaling receptor binding"/>
    <property type="evidence" value="ECO:0007669"/>
    <property type="project" value="TreeGrafter"/>
</dbReference>
<comment type="caution">
    <text evidence="10">The sequence shown here is derived from an EMBL/GenBank/DDBJ whole genome shotgun (WGS) entry which is preliminary data.</text>
</comment>
<dbReference type="EMBL" id="VYXH01008691">
    <property type="protein sequence ID" value="NWQ94218.1"/>
    <property type="molecule type" value="Genomic_DNA"/>
</dbReference>
<dbReference type="Proteomes" id="UP000574691">
    <property type="component" value="Unassembled WGS sequence"/>
</dbReference>
<dbReference type="InterPro" id="IPR041340">
    <property type="entry name" value="PIK3AP1_TIR"/>
</dbReference>
<dbReference type="PANTHER" id="PTHR16267:SF13">
    <property type="entry name" value="B-CELL SCAFFOLD PROTEIN WITH ANKYRIN REPEATS"/>
    <property type="match status" value="1"/>
</dbReference>
<dbReference type="AlphaFoldDB" id="A0A7K4T882"/>
<sequence>FFSLENTKDILVIYEQEAEEWALYLKSLFEHVVNEGGILLYNLKTSSFKHQELFSLPCYKCKLLILSCGLLNCLNRKRTYFLEQVLRPPDTVVILLCGVDNSEILYEILTLHGGSKEISTDQEPEEYLSVVTGIIQADHQSDFNLADVRRASEETDLNFKTEALPETLEANEQSILVLPGRISCENPGEIFILLKDEIDDEILEIEFIADNQRIRTQPGSWNKKVKYMKALDFPAGPVYVNVYCGGVIKTTAQIEYYTALEEIEHIFKKVADPIAFTCQAFKFSSVEKLDNVVTLLLKSKIPTYEFSPYQNEEEHHQQASDHLEEFPTLLHCAARFGLKNLATFLLNCPEATWACKITNKCGDDPASIAEKHGHRELRELIKELSINTADNFTSCEEAEDDDAYMLMLGSETQPAVTKQNPGDQYGIGSGYQREAEVEEEEKDVVEDSREETEHGDQEEEDSYSFHNSPDNLYASIPDDLEENRRDCFFCKRPPPPPPRNLPGILRQDNLHNLSHERNFVEGRSERERGDGLITACYREDQDTCEGDGEEEDPYAFANLDESVYDFILAEEEEEKRKERRSFIMNRPPAPAPRPICSPVREENTPYIVQVFQQKATQVPSDNNRTYCDARKPAAHRGHPDPVVDSTVKHNVRAEQEELIHLQEQVKKGAISVDEALDRFKQWQNEKQRLQSTQQEKVYHLRDTTIGNRLEKETLNGKL</sequence>
<proteinExistence type="predicted"/>
<dbReference type="GO" id="GO:0051246">
    <property type="term" value="P:regulation of protein metabolic process"/>
    <property type="evidence" value="ECO:0007669"/>
    <property type="project" value="UniProtKB-ARBA"/>
</dbReference>
<dbReference type="GO" id="GO:1990782">
    <property type="term" value="F:protein tyrosine kinase binding"/>
    <property type="evidence" value="ECO:0007669"/>
    <property type="project" value="TreeGrafter"/>
</dbReference>
<keyword evidence="1" id="KW-0597">Phosphoprotein</keyword>